<proteinExistence type="inferred from homology"/>
<dbReference type="InterPro" id="IPR036874">
    <property type="entry name" value="Carbonic_anhydrase_sf"/>
</dbReference>
<dbReference type="GO" id="GO:0008270">
    <property type="term" value="F:zinc ion binding"/>
    <property type="evidence" value="ECO:0007669"/>
    <property type="project" value="InterPro"/>
</dbReference>
<feature type="compositionally biased region" description="Low complexity" evidence="3">
    <location>
        <begin position="79"/>
        <end position="90"/>
    </location>
</feature>
<feature type="binding site" evidence="2">
    <location>
        <position position="279"/>
    </location>
    <ligand>
        <name>Zn(2+)</name>
        <dbReference type="ChEBI" id="CHEBI:29105"/>
    </ligand>
</feature>
<accession>A0A8J5XHF3</accession>
<evidence type="ECO:0000256" key="2">
    <source>
        <dbReference type="PIRSR" id="PIRSR601765-1"/>
    </source>
</evidence>
<keyword evidence="4" id="KW-0812">Transmembrane</keyword>
<comment type="cofactor">
    <cofactor evidence="2">
        <name>Zn(2+)</name>
        <dbReference type="ChEBI" id="CHEBI:29105"/>
    </cofactor>
    <text evidence="2">Binds 1 zinc ion per subunit.</text>
</comment>
<comment type="caution">
    <text evidence="5">The sequence shown here is derived from an EMBL/GenBank/DDBJ whole genome shotgun (WGS) entry which is preliminary data.</text>
</comment>
<feature type="compositionally biased region" description="Low complexity" evidence="3">
    <location>
        <begin position="176"/>
        <end position="197"/>
    </location>
</feature>
<protein>
    <recommendedName>
        <fullName evidence="7">Carbonic anhydrase</fullName>
    </recommendedName>
</protein>
<dbReference type="Gene3D" id="3.40.1050.10">
    <property type="entry name" value="Carbonic anhydrase"/>
    <property type="match status" value="2"/>
</dbReference>
<feature type="region of interest" description="Disordered" evidence="3">
    <location>
        <begin position="172"/>
        <end position="197"/>
    </location>
</feature>
<evidence type="ECO:0000256" key="3">
    <source>
        <dbReference type="SAM" id="MobiDB-lite"/>
    </source>
</evidence>
<dbReference type="PANTHER" id="PTHR11002:SF79">
    <property type="entry name" value="CARBONIC ANHYDRASE 2"/>
    <property type="match status" value="1"/>
</dbReference>
<keyword evidence="2" id="KW-0479">Metal-binding</keyword>
<feature type="region of interest" description="Disordered" evidence="3">
    <location>
        <begin position="52"/>
        <end position="90"/>
    </location>
</feature>
<dbReference type="PANTHER" id="PTHR11002">
    <property type="entry name" value="CARBONIC ANHYDRASE"/>
    <property type="match status" value="1"/>
</dbReference>
<keyword evidence="2" id="KW-0862">Zinc</keyword>
<sequence>MGRKVVPSGDEAFLVLGRESVLLLGVGGVAALLLLLNVGLVIFVLLTYNKPPREPTPPAKPAEPVKPQVPEPEQPSPAVPAGRGARPANGGLTLSLKDVKLLQQRRNAAVQAKTPREILADIKAGNARFWTGAPETPAANMAAIERRELMGGQVPMWMLLGCADSRVPVGARRAGRQPPAARAATARARARASAPRLTRPSYRWRRARAHNAYQRSFAARPVMVDNRPHRHGAEIVFDQGIGDIFVCRNAGNLYGDTVGGTIDYAVHVLGIKLIVVMGHQGCGAVKAAMAAPQPGEAPKPPKLQQLLNGMRQSLDYCAEVIDRLEDAGARDRESVVANAQAQVRKILAEPGIKAKAQKGELAVIAAFYDIGSGIVDFIEPSQSAGVKGKAAQR</sequence>
<gene>
    <name evidence="5" type="ORF">KFE25_014110</name>
</gene>
<dbReference type="Proteomes" id="UP000751190">
    <property type="component" value="Unassembled WGS sequence"/>
</dbReference>
<dbReference type="SMART" id="SM00947">
    <property type="entry name" value="Pro_CA"/>
    <property type="match status" value="1"/>
</dbReference>
<dbReference type="OrthoDB" id="435804at2759"/>
<organism evidence="5 6">
    <name type="scientific">Diacronema lutheri</name>
    <name type="common">Unicellular marine alga</name>
    <name type="synonym">Monochrysis lutheri</name>
    <dbReference type="NCBI Taxonomy" id="2081491"/>
    <lineage>
        <taxon>Eukaryota</taxon>
        <taxon>Haptista</taxon>
        <taxon>Haptophyta</taxon>
        <taxon>Pavlovophyceae</taxon>
        <taxon>Pavlovales</taxon>
        <taxon>Pavlovaceae</taxon>
        <taxon>Diacronema</taxon>
    </lineage>
</organism>
<keyword evidence="4" id="KW-0472">Membrane</keyword>
<comment type="similarity">
    <text evidence="1">Belongs to the beta-class carbonic anhydrase family.</text>
</comment>
<dbReference type="Pfam" id="PF00484">
    <property type="entry name" value="Pro_CA"/>
    <property type="match status" value="1"/>
</dbReference>
<dbReference type="EMBL" id="JAGTXO010000042">
    <property type="protein sequence ID" value="KAG8459265.1"/>
    <property type="molecule type" value="Genomic_DNA"/>
</dbReference>
<evidence type="ECO:0000313" key="6">
    <source>
        <dbReference type="Proteomes" id="UP000751190"/>
    </source>
</evidence>
<feature type="transmembrane region" description="Helical" evidence="4">
    <location>
        <begin position="21"/>
        <end position="48"/>
    </location>
</feature>
<evidence type="ECO:0000256" key="1">
    <source>
        <dbReference type="ARBA" id="ARBA00006217"/>
    </source>
</evidence>
<reference evidence="5" key="1">
    <citation type="submission" date="2021-05" db="EMBL/GenBank/DDBJ databases">
        <title>The genome of the haptophyte Pavlova lutheri (Diacronema luteri, Pavlovales) - a model for lipid biosynthesis in eukaryotic algae.</title>
        <authorList>
            <person name="Hulatt C.J."/>
            <person name="Posewitz M.C."/>
        </authorList>
    </citation>
    <scope>NUCLEOTIDE SEQUENCE</scope>
    <source>
        <strain evidence="5">NIVA-4/92</strain>
    </source>
</reference>
<evidence type="ECO:0000256" key="4">
    <source>
        <dbReference type="SAM" id="Phobius"/>
    </source>
</evidence>
<name>A0A8J5XHF3_DIALT</name>
<feature type="binding site" evidence="2">
    <location>
        <position position="282"/>
    </location>
    <ligand>
        <name>Zn(2+)</name>
        <dbReference type="ChEBI" id="CHEBI:29105"/>
    </ligand>
</feature>
<dbReference type="AlphaFoldDB" id="A0A8J5XHF3"/>
<feature type="compositionally biased region" description="Pro residues" evidence="3">
    <location>
        <begin position="67"/>
        <end position="78"/>
    </location>
</feature>
<evidence type="ECO:0000313" key="5">
    <source>
        <dbReference type="EMBL" id="KAG8459265.1"/>
    </source>
</evidence>
<dbReference type="GO" id="GO:0004089">
    <property type="term" value="F:carbonate dehydratase activity"/>
    <property type="evidence" value="ECO:0007669"/>
    <property type="project" value="InterPro"/>
</dbReference>
<evidence type="ECO:0008006" key="7">
    <source>
        <dbReference type="Google" id="ProtNLM"/>
    </source>
</evidence>
<keyword evidence="6" id="KW-1185">Reference proteome</keyword>
<dbReference type="SUPFAM" id="SSF53056">
    <property type="entry name" value="beta-carbonic anhydrase, cab"/>
    <property type="match status" value="2"/>
</dbReference>
<dbReference type="InterPro" id="IPR001765">
    <property type="entry name" value="Carbonic_anhydrase"/>
</dbReference>
<keyword evidence="4" id="KW-1133">Transmembrane helix</keyword>